<evidence type="ECO:0000256" key="7">
    <source>
        <dbReference type="SAM" id="SignalP"/>
    </source>
</evidence>
<dbReference type="Pfam" id="PF00201">
    <property type="entry name" value="UDPGT"/>
    <property type="match status" value="1"/>
</dbReference>
<dbReference type="InterPro" id="IPR002213">
    <property type="entry name" value="UDP_glucos_trans"/>
</dbReference>
<evidence type="ECO:0000256" key="1">
    <source>
        <dbReference type="ARBA" id="ARBA00009995"/>
    </source>
</evidence>
<dbReference type="EC" id="2.4.1.17" evidence="2"/>
<organism evidence="8 9">
    <name type="scientific">Parastrongyloides trichosuri</name>
    <name type="common">Possum-specific nematode worm</name>
    <dbReference type="NCBI Taxonomy" id="131310"/>
    <lineage>
        <taxon>Eukaryota</taxon>
        <taxon>Metazoa</taxon>
        <taxon>Ecdysozoa</taxon>
        <taxon>Nematoda</taxon>
        <taxon>Chromadorea</taxon>
        <taxon>Rhabditida</taxon>
        <taxon>Tylenchina</taxon>
        <taxon>Panagrolaimomorpha</taxon>
        <taxon>Strongyloidoidea</taxon>
        <taxon>Strongyloididae</taxon>
        <taxon>Parastrongyloides</taxon>
    </lineage>
</organism>
<dbReference type="SUPFAM" id="SSF53756">
    <property type="entry name" value="UDP-Glycosyltransferase/glycogen phosphorylase"/>
    <property type="match status" value="1"/>
</dbReference>
<dbReference type="PANTHER" id="PTHR48043">
    <property type="entry name" value="EG:EG0003.4 PROTEIN-RELATED"/>
    <property type="match status" value="1"/>
</dbReference>
<dbReference type="Gene3D" id="3.40.50.2000">
    <property type="entry name" value="Glycogen Phosphorylase B"/>
    <property type="match status" value="1"/>
</dbReference>
<evidence type="ECO:0000256" key="2">
    <source>
        <dbReference type="ARBA" id="ARBA00012544"/>
    </source>
</evidence>
<dbReference type="WBParaSite" id="PTRK_0001741400.1">
    <property type="protein sequence ID" value="PTRK_0001741400.1"/>
    <property type="gene ID" value="PTRK_0001741400"/>
</dbReference>
<comment type="catalytic activity">
    <reaction evidence="5">
        <text>glucuronate acceptor + UDP-alpha-D-glucuronate = acceptor beta-D-glucuronoside + UDP + H(+)</text>
        <dbReference type="Rhea" id="RHEA:21032"/>
        <dbReference type="ChEBI" id="CHEBI:15378"/>
        <dbReference type="ChEBI" id="CHEBI:58052"/>
        <dbReference type="ChEBI" id="CHEBI:58223"/>
        <dbReference type="ChEBI" id="CHEBI:132367"/>
        <dbReference type="ChEBI" id="CHEBI:132368"/>
        <dbReference type="EC" id="2.4.1.17"/>
    </reaction>
</comment>
<dbReference type="CDD" id="cd03784">
    <property type="entry name" value="GT1_Gtf-like"/>
    <property type="match status" value="1"/>
</dbReference>
<sequence length="536" mass="62488">MLKYFFVLLFIFSRQILSYKIVVFSPDVSSSQFIWNQRVSETLSKAGHDVTMIIMKYYDKTIKKPHLDKSIKTYTIYGNMDYNFNAFEEKLGSSMFEDISIFNNKASGIMTKFFDNFVISCEKFLNNKEFLNFMVNEKFDIAFTHMFEHCPIGIIHYAKIPTWVWLSSGILTDHMADDLGAPSPSSYVPPLRGDYSDRMDFMQRVYSFIGHSITSFIYHKFFVTDKETALFRKYISPDFPDLRDLSKKCPLAMINSNELYDTPRPTLHKIISIGGLGMTQKNVKPLEGIFKEATENDKIKGIIIFTFGSMANASYMPYSWKESLMNAFKQFPDYEVFIRYDTKDIEDIRPKNVHLVKWLPQIDLLQHPKAKMIFTHGGYNSLQESIFAGVPMICIPLSGDQHKNSRLAENHGFGVYLKKSQITENNLVKTIKTIIEDENYSKRIKRMQSMVMKRPIQSDELLIKWTQFLGEFKNLDNMIPYGTQLGFIQYYQIDVVTFLIVLTLIILLIISYIVKKLYLIFINIVFHFYGNKTKED</sequence>
<evidence type="ECO:0000256" key="5">
    <source>
        <dbReference type="ARBA" id="ARBA00047475"/>
    </source>
</evidence>
<evidence type="ECO:0000256" key="6">
    <source>
        <dbReference type="SAM" id="Phobius"/>
    </source>
</evidence>
<keyword evidence="4" id="KW-0808">Transferase</keyword>
<dbReference type="STRING" id="131310.A0A0N5A677"/>
<dbReference type="FunFam" id="3.40.50.2000:FF:000021">
    <property type="entry name" value="UDP-glucuronosyltransferase"/>
    <property type="match status" value="1"/>
</dbReference>
<dbReference type="GO" id="GO:0015020">
    <property type="term" value="F:glucuronosyltransferase activity"/>
    <property type="evidence" value="ECO:0007669"/>
    <property type="project" value="UniProtKB-EC"/>
</dbReference>
<accession>A0A0N5A677</accession>
<dbReference type="Proteomes" id="UP000038045">
    <property type="component" value="Unplaced"/>
</dbReference>
<comment type="similarity">
    <text evidence="1">Belongs to the UDP-glycosyltransferase family.</text>
</comment>
<protein>
    <recommendedName>
        <fullName evidence="2">glucuronosyltransferase</fullName>
        <ecNumber evidence="2">2.4.1.17</ecNumber>
    </recommendedName>
</protein>
<dbReference type="PANTHER" id="PTHR48043:SF145">
    <property type="entry name" value="FI06409P-RELATED"/>
    <property type="match status" value="1"/>
</dbReference>
<evidence type="ECO:0000313" key="8">
    <source>
        <dbReference type="Proteomes" id="UP000038045"/>
    </source>
</evidence>
<evidence type="ECO:0000313" key="9">
    <source>
        <dbReference type="WBParaSite" id="PTRK_0001741400.1"/>
    </source>
</evidence>
<feature type="chain" id="PRO_5005892819" description="glucuronosyltransferase" evidence="7">
    <location>
        <begin position="19"/>
        <end position="536"/>
    </location>
</feature>
<dbReference type="InterPro" id="IPR050271">
    <property type="entry name" value="UDP-glycosyltransferase"/>
</dbReference>
<keyword evidence="8" id="KW-1185">Reference proteome</keyword>
<feature type="transmembrane region" description="Helical" evidence="6">
    <location>
        <begin position="495"/>
        <end position="514"/>
    </location>
</feature>
<reference evidence="9" key="1">
    <citation type="submission" date="2017-02" db="UniProtKB">
        <authorList>
            <consortium name="WormBaseParasite"/>
        </authorList>
    </citation>
    <scope>IDENTIFICATION</scope>
</reference>
<keyword evidence="6" id="KW-0472">Membrane</keyword>
<keyword evidence="3" id="KW-0328">Glycosyltransferase</keyword>
<keyword evidence="6" id="KW-1133">Transmembrane helix</keyword>
<evidence type="ECO:0000256" key="3">
    <source>
        <dbReference type="ARBA" id="ARBA00022676"/>
    </source>
</evidence>
<keyword evidence="7" id="KW-0732">Signal</keyword>
<keyword evidence="6" id="KW-0812">Transmembrane</keyword>
<name>A0A0N5A677_PARTI</name>
<proteinExistence type="inferred from homology"/>
<feature type="signal peptide" evidence="7">
    <location>
        <begin position="1"/>
        <end position="18"/>
    </location>
</feature>
<evidence type="ECO:0000256" key="4">
    <source>
        <dbReference type="ARBA" id="ARBA00022679"/>
    </source>
</evidence>
<dbReference type="AlphaFoldDB" id="A0A0N5A677"/>